<dbReference type="RefSeq" id="WP_094800471.1">
    <property type="nucleotide sequence ID" value="NZ_NEVP01000007.1"/>
</dbReference>
<evidence type="ECO:0008006" key="4">
    <source>
        <dbReference type="Google" id="ProtNLM"/>
    </source>
</evidence>
<feature type="transmembrane region" description="Helical" evidence="1">
    <location>
        <begin position="182"/>
        <end position="204"/>
    </location>
</feature>
<feature type="transmembrane region" description="Helical" evidence="1">
    <location>
        <begin position="333"/>
        <end position="351"/>
    </location>
</feature>
<evidence type="ECO:0000313" key="3">
    <source>
        <dbReference type="Proteomes" id="UP000216913"/>
    </source>
</evidence>
<name>A0A261TKR6_9BORD</name>
<keyword evidence="3" id="KW-1185">Reference proteome</keyword>
<gene>
    <name evidence="2" type="ORF">CAL25_12800</name>
</gene>
<dbReference type="AlphaFoldDB" id="A0A261TKR6"/>
<keyword evidence="1" id="KW-0472">Membrane</keyword>
<organism evidence="2 3">
    <name type="scientific">Bordetella genomosp. 5</name>
    <dbReference type="NCBI Taxonomy" id="1395608"/>
    <lineage>
        <taxon>Bacteria</taxon>
        <taxon>Pseudomonadati</taxon>
        <taxon>Pseudomonadota</taxon>
        <taxon>Betaproteobacteria</taxon>
        <taxon>Burkholderiales</taxon>
        <taxon>Alcaligenaceae</taxon>
        <taxon>Bordetella</taxon>
    </lineage>
</organism>
<sequence>MRSHLGWVRLRLDAWRFRSDRADYYDYLAALLGGADGRHSLRDVLFRDAARHGPRTVRGRLSAHWASICDAHAGHLGQVWSGTLPAQECMVVGAAQAAGATALTQALGELARVCALTRRARGEALSTLAAAVVALLVLMATLIAVAYYTVPQLRLVFDAVPVAQHGVSTQRLFGLSDLLARVWPVALALGGGLCGLWIWSFAAVTPSWRGAIDGLGPWRLYRDVQATRFLALLDVLLRRHGNLDTRLRAALVSQRPYASPWMAWHIDAMVARIDAGDVGAATFDTGLLDKRLWWFLGDMTLAHGLEAGLRLARGRVQSHLLPAVARQAGVLRWWILLGVVAQLIGLVLWHYQVIDELRRALVQVYSSY</sequence>
<evidence type="ECO:0000256" key="1">
    <source>
        <dbReference type="SAM" id="Phobius"/>
    </source>
</evidence>
<keyword evidence="1" id="KW-1133">Transmembrane helix</keyword>
<proteinExistence type="predicted"/>
<protein>
    <recommendedName>
        <fullName evidence="4">General secretion pathway protein</fullName>
    </recommendedName>
</protein>
<reference evidence="2 3" key="1">
    <citation type="submission" date="2017-05" db="EMBL/GenBank/DDBJ databases">
        <title>Complete and WGS of Bordetella genogroups.</title>
        <authorList>
            <person name="Spilker T."/>
            <person name="LiPuma J."/>
        </authorList>
    </citation>
    <scope>NUCLEOTIDE SEQUENCE [LARGE SCALE GENOMIC DNA]</scope>
    <source>
        <strain evidence="2 3">AU10456</strain>
    </source>
</reference>
<feature type="transmembrane region" description="Helical" evidence="1">
    <location>
        <begin position="128"/>
        <end position="150"/>
    </location>
</feature>
<dbReference type="OrthoDB" id="8630857at2"/>
<evidence type="ECO:0000313" key="2">
    <source>
        <dbReference type="EMBL" id="OZI50199.1"/>
    </source>
</evidence>
<dbReference type="EMBL" id="NEVP01000007">
    <property type="protein sequence ID" value="OZI50199.1"/>
    <property type="molecule type" value="Genomic_DNA"/>
</dbReference>
<dbReference type="Proteomes" id="UP000216913">
    <property type="component" value="Unassembled WGS sequence"/>
</dbReference>
<comment type="caution">
    <text evidence="2">The sequence shown here is derived from an EMBL/GenBank/DDBJ whole genome shotgun (WGS) entry which is preliminary data.</text>
</comment>
<keyword evidence="1" id="KW-0812">Transmembrane</keyword>
<accession>A0A261TKR6</accession>